<proteinExistence type="predicted"/>
<keyword evidence="3" id="KW-1185">Reference proteome</keyword>
<dbReference type="RefSeq" id="XP_022290008.1">
    <property type="nucleotide sequence ID" value="XM_022434300.1"/>
</dbReference>
<name>A0A8B8AHI8_CRAVI</name>
<gene>
    <name evidence="4" type="primary">LOC111101714</name>
</gene>
<keyword evidence="1" id="KW-1133">Transmembrane helix</keyword>
<accession>A0A8B8AHI8</accession>
<dbReference type="AlphaFoldDB" id="A0A8B8AHI8"/>
<feature type="signal peptide" evidence="2">
    <location>
        <begin position="1"/>
        <end position="20"/>
    </location>
</feature>
<feature type="chain" id="PRO_5034662835" evidence="2">
    <location>
        <begin position="21"/>
        <end position="371"/>
    </location>
</feature>
<evidence type="ECO:0000313" key="4">
    <source>
        <dbReference type="RefSeq" id="XP_022290008.1"/>
    </source>
</evidence>
<keyword evidence="2" id="KW-0732">Signal</keyword>
<feature type="transmembrane region" description="Helical" evidence="1">
    <location>
        <begin position="298"/>
        <end position="320"/>
    </location>
</feature>
<reference evidence="4" key="1">
    <citation type="submission" date="2025-08" db="UniProtKB">
        <authorList>
            <consortium name="RefSeq"/>
        </authorList>
    </citation>
    <scope>IDENTIFICATION</scope>
    <source>
        <tissue evidence="4">Whole sample</tissue>
    </source>
</reference>
<sequence length="371" mass="41649">MKQPSLSVVFLIYCLGFGRPCSEELGVIDNAFLKCSTNESCAAQCYPGYVFPSGETQRNYSCKDSVWNPMASACERIPVLHIEYAATWRFRNVLPGYCDTIITRLNDSKSTMEEAFLEGCKALIKNFTVHFTFESLAFTVTTVFSTEYINYTRGHVDTCSEVLQIGFQNLMIGKVFDDITCENETANYTLSTGLHIRDEYEKCPKGMELRNISSNESVSETVKHYCVYQSATPVSKVIEGSATHLTNNPDITVTMLPSEFSTVVTTFDVNDKTTTSYPVVNKSESVDAKFANDVDAGVYIGASAAGVVFVILVVIIGVVCRKKRIRELLKLKLHRTRTPASDYEYPHMPSDFHLYDMINNQTGRSTENRRY</sequence>
<evidence type="ECO:0000256" key="2">
    <source>
        <dbReference type="SAM" id="SignalP"/>
    </source>
</evidence>
<protein>
    <submittedName>
        <fullName evidence="4">Uncharacterized protein LOC111101714 isoform X1</fullName>
    </submittedName>
</protein>
<dbReference type="KEGG" id="cvn:111101714"/>
<dbReference type="Proteomes" id="UP000694844">
    <property type="component" value="Chromosome 6"/>
</dbReference>
<evidence type="ECO:0000313" key="3">
    <source>
        <dbReference type="Proteomes" id="UP000694844"/>
    </source>
</evidence>
<keyword evidence="1" id="KW-0812">Transmembrane</keyword>
<dbReference type="GeneID" id="111101714"/>
<organism evidence="3 4">
    <name type="scientific">Crassostrea virginica</name>
    <name type="common">Eastern oyster</name>
    <dbReference type="NCBI Taxonomy" id="6565"/>
    <lineage>
        <taxon>Eukaryota</taxon>
        <taxon>Metazoa</taxon>
        <taxon>Spiralia</taxon>
        <taxon>Lophotrochozoa</taxon>
        <taxon>Mollusca</taxon>
        <taxon>Bivalvia</taxon>
        <taxon>Autobranchia</taxon>
        <taxon>Pteriomorphia</taxon>
        <taxon>Ostreida</taxon>
        <taxon>Ostreoidea</taxon>
        <taxon>Ostreidae</taxon>
        <taxon>Crassostrea</taxon>
    </lineage>
</organism>
<evidence type="ECO:0000256" key="1">
    <source>
        <dbReference type="SAM" id="Phobius"/>
    </source>
</evidence>
<keyword evidence="1" id="KW-0472">Membrane</keyword>